<dbReference type="EMBL" id="MEWX01000023">
    <property type="protein sequence ID" value="OGC80431.1"/>
    <property type="molecule type" value="Genomic_DNA"/>
</dbReference>
<reference evidence="1 2" key="1">
    <citation type="journal article" date="2016" name="Nat. Commun.">
        <title>Thousands of microbial genomes shed light on interconnected biogeochemical processes in an aquifer system.</title>
        <authorList>
            <person name="Anantharaman K."/>
            <person name="Brown C.T."/>
            <person name="Hug L.A."/>
            <person name="Sharon I."/>
            <person name="Castelle C.J."/>
            <person name="Probst A.J."/>
            <person name="Thomas B.C."/>
            <person name="Singh A."/>
            <person name="Wilkins M.J."/>
            <person name="Karaoz U."/>
            <person name="Brodie E.L."/>
            <person name="Williams K.H."/>
            <person name="Hubbard S.S."/>
            <person name="Banfield J.F."/>
        </authorList>
    </citation>
    <scope>NUCLEOTIDE SEQUENCE [LARGE SCALE GENOMIC DNA]</scope>
</reference>
<gene>
    <name evidence="1" type="ORF">A2943_01895</name>
</gene>
<accession>A0A1F4XFJ3</accession>
<evidence type="ECO:0000313" key="1">
    <source>
        <dbReference type="EMBL" id="OGC80431.1"/>
    </source>
</evidence>
<organism evidence="1 2">
    <name type="scientific">Candidatus Adlerbacteria bacterium RIFCSPLOWO2_01_FULL_51_16</name>
    <dbReference type="NCBI Taxonomy" id="1797243"/>
    <lineage>
        <taxon>Bacteria</taxon>
        <taxon>Candidatus Adleribacteriota</taxon>
    </lineage>
</organism>
<protein>
    <submittedName>
        <fullName evidence="1">Uncharacterized protein</fullName>
    </submittedName>
</protein>
<name>A0A1F4XFJ3_9BACT</name>
<dbReference type="Proteomes" id="UP000176185">
    <property type="component" value="Unassembled WGS sequence"/>
</dbReference>
<comment type="caution">
    <text evidence="1">The sequence shown here is derived from an EMBL/GenBank/DDBJ whole genome shotgun (WGS) entry which is preliminary data.</text>
</comment>
<evidence type="ECO:0000313" key="2">
    <source>
        <dbReference type="Proteomes" id="UP000176185"/>
    </source>
</evidence>
<sequence length="147" mass="16604">MPPLLRLVVNNDRPGVGFLPPAIVVGRHLVPLHRAIGEDDTSYLKRLASEALCEIRVSPLSPERPNAKMVLALFQRHLSDIDSFKKAEVFWSKVAKSMGGGTFLSSYSFFIYFSYKETRLREVILSDNCQLHRVQEVRAFLQAIVSS</sequence>
<proteinExistence type="predicted"/>
<dbReference type="AlphaFoldDB" id="A0A1F4XFJ3"/>